<dbReference type="InterPro" id="IPR003753">
    <property type="entry name" value="Exonuc_VII_L"/>
</dbReference>
<comment type="function">
    <text evidence="5">Bidirectionally degrades single-stranded DNA into large acid-insoluble oligonucleotides, which are then degraded further into small acid-soluble oligonucleotides.</text>
</comment>
<protein>
    <recommendedName>
        <fullName evidence="5">Exodeoxyribonuclease 7 large subunit</fullName>
        <ecNumber evidence="5">3.1.11.6</ecNumber>
    </recommendedName>
    <alternativeName>
        <fullName evidence="5">Exodeoxyribonuclease VII large subunit</fullName>
        <shortName evidence="5">Exonuclease VII large subunit</shortName>
    </alternativeName>
</protein>
<dbReference type="PANTHER" id="PTHR30008:SF0">
    <property type="entry name" value="EXODEOXYRIBONUCLEASE 7 LARGE SUBUNIT"/>
    <property type="match status" value="1"/>
</dbReference>
<dbReference type="Pfam" id="PF02601">
    <property type="entry name" value="Exonuc_VII_L"/>
    <property type="match status" value="1"/>
</dbReference>
<accession>A0A934U2R5</accession>
<keyword evidence="1 5" id="KW-0963">Cytoplasm</keyword>
<comment type="catalytic activity">
    <reaction evidence="5 6">
        <text>Exonucleolytic cleavage in either 5'- to 3'- or 3'- to 5'-direction to yield nucleoside 5'-phosphates.</text>
        <dbReference type="EC" id="3.1.11.6"/>
    </reaction>
</comment>
<keyword evidence="2 5" id="KW-0540">Nuclease</keyword>
<keyword evidence="3 5" id="KW-0378">Hydrolase</keyword>
<comment type="subunit">
    <text evidence="5">Heterooligomer composed of large and small subunits.</text>
</comment>
<dbReference type="Pfam" id="PF13742">
    <property type="entry name" value="tRNA_anti_2"/>
    <property type="match status" value="1"/>
</dbReference>
<dbReference type="CDD" id="cd04489">
    <property type="entry name" value="ExoVII_LU_OBF"/>
    <property type="match status" value="1"/>
</dbReference>
<evidence type="ECO:0000256" key="6">
    <source>
        <dbReference type="RuleBase" id="RU004355"/>
    </source>
</evidence>
<feature type="domain" description="OB-fold nucleic acid binding" evidence="8">
    <location>
        <begin position="9"/>
        <end position="105"/>
    </location>
</feature>
<dbReference type="PANTHER" id="PTHR30008">
    <property type="entry name" value="EXODEOXYRIBONUCLEASE 7 LARGE SUBUNIT"/>
    <property type="match status" value="1"/>
</dbReference>
<evidence type="ECO:0000313" key="10">
    <source>
        <dbReference type="Proteomes" id="UP000633365"/>
    </source>
</evidence>
<keyword evidence="10" id="KW-1185">Reference proteome</keyword>
<dbReference type="EMBL" id="JAEQMG010000041">
    <property type="protein sequence ID" value="MBK6087792.1"/>
    <property type="molecule type" value="Genomic_DNA"/>
</dbReference>
<evidence type="ECO:0000259" key="8">
    <source>
        <dbReference type="Pfam" id="PF13742"/>
    </source>
</evidence>
<comment type="similarity">
    <text evidence="5 6">Belongs to the XseA family.</text>
</comment>
<name>A0A934U2R5_9FIRM</name>
<dbReference type="AlphaFoldDB" id="A0A934U2R5"/>
<dbReference type="GO" id="GO:0005737">
    <property type="term" value="C:cytoplasm"/>
    <property type="evidence" value="ECO:0007669"/>
    <property type="project" value="UniProtKB-SubCell"/>
</dbReference>
<comment type="subcellular location">
    <subcellularLocation>
        <location evidence="5 6">Cytoplasm</location>
    </subcellularLocation>
</comment>
<comment type="caution">
    <text evidence="9">The sequence shown here is derived from an EMBL/GenBank/DDBJ whole genome shotgun (WGS) entry which is preliminary data.</text>
</comment>
<evidence type="ECO:0000256" key="1">
    <source>
        <dbReference type="ARBA" id="ARBA00022490"/>
    </source>
</evidence>
<dbReference type="InterPro" id="IPR025824">
    <property type="entry name" value="OB-fold_nuc-bd_dom"/>
</dbReference>
<sequence length="399" mass="43453">MITPTPKVYSVSQLNARIANLIASDEELQMIFIEGELSNVNINSKSGHMYFSLKDKNSVIRAVMFSWAVRNLRFRPEDGMKVIMRAQVTVYEPSGQYQLRVEDMQPDGVGVLAMQFEQLKKKLGAEGLFAEEHKKPIPAIPKTVGIITSPTGAAIRDIIDIIGRRFPCVDLVLAPVLVQGEGAPAQLTNAINLFSQSKAADVVIIGRGGGSMEDLWAFNDEGLARAIYACQVPVISAVGHETDTTLCDFVSDLRAPTPSAAAELAVPNRFDLLENVQNLFRQGIAAINTQFEFKQAEIDKLSQITAAHSPLDEVEKDLELVNSFAVRAANAANHSLDTATAQANELFTKVEALNPVAVLKRGFAYITHDENNVSSVADVKSGDLLDITVKDGKFQAEVK</sequence>
<dbReference type="GO" id="GO:0009318">
    <property type="term" value="C:exodeoxyribonuclease VII complex"/>
    <property type="evidence" value="ECO:0007669"/>
    <property type="project" value="UniProtKB-UniRule"/>
</dbReference>
<evidence type="ECO:0000259" key="7">
    <source>
        <dbReference type="Pfam" id="PF02601"/>
    </source>
</evidence>
<reference evidence="9" key="1">
    <citation type="submission" date="2021-01" db="EMBL/GenBank/DDBJ databases">
        <title>Genome public.</title>
        <authorList>
            <person name="Liu C."/>
            <person name="Sun Q."/>
        </authorList>
    </citation>
    <scope>NUCLEOTIDE SEQUENCE</scope>
    <source>
        <strain evidence="9">M6</strain>
    </source>
</reference>
<evidence type="ECO:0000256" key="2">
    <source>
        <dbReference type="ARBA" id="ARBA00022722"/>
    </source>
</evidence>
<dbReference type="GO" id="GO:0008855">
    <property type="term" value="F:exodeoxyribonuclease VII activity"/>
    <property type="evidence" value="ECO:0007669"/>
    <property type="project" value="UniProtKB-UniRule"/>
</dbReference>
<keyword evidence="4 5" id="KW-0269">Exonuclease</keyword>
<dbReference type="Proteomes" id="UP000633365">
    <property type="component" value="Unassembled WGS sequence"/>
</dbReference>
<dbReference type="GO" id="GO:0006308">
    <property type="term" value="P:DNA catabolic process"/>
    <property type="evidence" value="ECO:0007669"/>
    <property type="project" value="UniProtKB-UniRule"/>
</dbReference>
<evidence type="ECO:0000256" key="4">
    <source>
        <dbReference type="ARBA" id="ARBA00022839"/>
    </source>
</evidence>
<proteinExistence type="inferred from homology"/>
<organism evidence="9 10">
    <name type="scientific">Ruminococcus difficilis</name>
    <dbReference type="NCBI Taxonomy" id="2763069"/>
    <lineage>
        <taxon>Bacteria</taxon>
        <taxon>Bacillati</taxon>
        <taxon>Bacillota</taxon>
        <taxon>Clostridia</taxon>
        <taxon>Eubacteriales</taxon>
        <taxon>Oscillospiraceae</taxon>
        <taxon>Ruminococcus</taxon>
    </lineage>
</organism>
<dbReference type="InterPro" id="IPR020579">
    <property type="entry name" value="Exonuc_VII_lsu_C"/>
</dbReference>
<evidence type="ECO:0000256" key="3">
    <source>
        <dbReference type="ARBA" id="ARBA00022801"/>
    </source>
</evidence>
<dbReference type="HAMAP" id="MF_00378">
    <property type="entry name" value="Exonuc_7_L"/>
    <property type="match status" value="1"/>
</dbReference>
<dbReference type="GO" id="GO:0003676">
    <property type="term" value="F:nucleic acid binding"/>
    <property type="evidence" value="ECO:0007669"/>
    <property type="project" value="InterPro"/>
</dbReference>
<dbReference type="RefSeq" id="WP_186833434.1">
    <property type="nucleotide sequence ID" value="NZ_JAEQMG010000041.1"/>
</dbReference>
<dbReference type="NCBIfam" id="TIGR00237">
    <property type="entry name" value="xseA"/>
    <property type="match status" value="1"/>
</dbReference>
<feature type="domain" description="Exonuclease VII large subunit C-terminal" evidence="7">
    <location>
        <begin position="128"/>
        <end position="317"/>
    </location>
</feature>
<evidence type="ECO:0000313" key="9">
    <source>
        <dbReference type="EMBL" id="MBK6087792.1"/>
    </source>
</evidence>
<dbReference type="EC" id="3.1.11.6" evidence="5"/>
<gene>
    <name evidence="5 9" type="primary">xseA</name>
    <name evidence="9" type="ORF">JKK62_03835</name>
</gene>
<evidence type="ECO:0000256" key="5">
    <source>
        <dbReference type="HAMAP-Rule" id="MF_00378"/>
    </source>
</evidence>